<dbReference type="VEuPathDB" id="TriTrypDB:TCDM_03068"/>
<feature type="transmembrane region" description="Helical" evidence="7">
    <location>
        <begin position="550"/>
        <end position="571"/>
    </location>
</feature>
<keyword evidence="2 7" id="KW-0812">Transmembrane</keyword>
<feature type="transmembrane region" description="Helical" evidence="7">
    <location>
        <begin position="454"/>
        <end position="476"/>
    </location>
</feature>
<protein>
    <submittedName>
        <fullName evidence="9">Putative ABC transporter</fullName>
    </submittedName>
</protein>
<dbReference type="InterPro" id="IPR003593">
    <property type="entry name" value="AAA+_ATPase"/>
</dbReference>
<feature type="transmembrane region" description="Helical" evidence="7">
    <location>
        <begin position="422"/>
        <end position="442"/>
    </location>
</feature>
<dbReference type="VEuPathDB" id="TriTrypDB:Tc_MARK_5840"/>
<dbReference type="InterPro" id="IPR027417">
    <property type="entry name" value="P-loop_NTPase"/>
</dbReference>
<keyword evidence="5 7" id="KW-1133">Transmembrane helix</keyword>
<dbReference type="CDD" id="cd03263">
    <property type="entry name" value="ABC_subfamily_A"/>
    <property type="match status" value="2"/>
</dbReference>
<evidence type="ECO:0000256" key="5">
    <source>
        <dbReference type="ARBA" id="ARBA00022989"/>
    </source>
</evidence>
<dbReference type="InterPro" id="IPR017871">
    <property type="entry name" value="ABC_transporter-like_CS"/>
</dbReference>
<reference evidence="9 10" key="1">
    <citation type="journal article" date="2018" name="Microb. Genom.">
        <title>Expanding an expanded genome: long-read sequencing of Trypanosoma cruzi.</title>
        <authorList>
            <person name="Berna L."/>
            <person name="Rodriguez M."/>
            <person name="Chiribao M.L."/>
            <person name="Parodi-Talice A."/>
            <person name="Pita S."/>
            <person name="Rijo G."/>
            <person name="Alvarez-Valin F."/>
            <person name="Robello C."/>
        </authorList>
    </citation>
    <scope>NUCLEOTIDE SEQUENCE [LARGE SCALE GENOMIC DNA]</scope>
    <source>
        <strain evidence="9 10">TCC</strain>
    </source>
</reference>
<feature type="transmembrane region" description="Helical" evidence="7">
    <location>
        <begin position="510"/>
        <end position="530"/>
    </location>
</feature>
<accession>A0A2V2W944</accession>
<dbReference type="GO" id="GO:0005524">
    <property type="term" value="F:ATP binding"/>
    <property type="evidence" value="ECO:0007669"/>
    <property type="project" value="UniProtKB-KW"/>
</dbReference>
<dbReference type="GO" id="GO:0005319">
    <property type="term" value="F:lipid transporter activity"/>
    <property type="evidence" value="ECO:0007669"/>
    <property type="project" value="TreeGrafter"/>
</dbReference>
<dbReference type="PROSITE" id="PS50893">
    <property type="entry name" value="ABC_TRANSPORTER_2"/>
    <property type="match status" value="2"/>
</dbReference>
<dbReference type="VEuPathDB" id="TriTrypDB:TcBrA4_0118570"/>
<dbReference type="OMA" id="PYYCQAD"/>
<dbReference type="Pfam" id="PF00005">
    <property type="entry name" value="ABC_tran"/>
    <property type="match status" value="2"/>
</dbReference>
<dbReference type="GO" id="GO:0016020">
    <property type="term" value="C:membrane"/>
    <property type="evidence" value="ECO:0007669"/>
    <property type="project" value="UniProtKB-SubCell"/>
</dbReference>
<dbReference type="VEuPathDB" id="TriTrypDB:TcCL_ESM03356"/>
<dbReference type="PANTHER" id="PTHR19229">
    <property type="entry name" value="ATP-BINDING CASSETTE TRANSPORTER SUBFAMILY A ABCA"/>
    <property type="match status" value="1"/>
</dbReference>
<feature type="transmembrane region" description="Helical" evidence="7">
    <location>
        <begin position="987"/>
        <end position="1007"/>
    </location>
</feature>
<comment type="subcellular location">
    <subcellularLocation>
        <location evidence="1">Membrane</location>
        <topology evidence="1">Multi-pass membrane protein</topology>
    </subcellularLocation>
</comment>
<evidence type="ECO:0000256" key="2">
    <source>
        <dbReference type="ARBA" id="ARBA00022692"/>
    </source>
</evidence>
<dbReference type="VEuPathDB" id="TriTrypDB:TcYC6_0043090"/>
<proteinExistence type="predicted"/>
<dbReference type="InterPro" id="IPR026082">
    <property type="entry name" value="ABCA"/>
</dbReference>
<dbReference type="VEuPathDB" id="TriTrypDB:C3747_158g76"/>
<dbReference type="InterPro" id="IPR056264">
    <property type="entry name" value="R2_ABCA1-4-like"/>
</dbReference>
<evidence type="ECO:0000256" key="6">
    <source>
        <dbReference type="ARBA" id="ARBA00023136"/>
    </source>
</evidence>
<feature type="transmembrane region" description="Helical" evidence="7">
    <location>
        <begin position="1344"/>
        <end position="1365"/>
    </location>
</feature>
<dbReference type="SMR" id="A0A2V2W944"/>
<dbReference type="FunFam" id="3.40.50.300:FF:001592">
    <property type="entry name" value="ATP-binding cassette protein subfamily A, member 6"/>
    <property type="match status" value="1"/>
</dbReference>
<comment type="caution">
    <text evidence="9">The sequence shown here is derived from an EMBL/GenBank/DDBJ whole genome shotgun (WGS) entry which is preliminary data.</text>
</comment>
<dbReference type="OrthoDB" id="6512918at2759"/>
<organism evidence="9 10">
    <name type="scientific">Trypanosoma cruzi</name>
    <dbReference type="NCBI Taxonomy" id="5693"/>
    <lineage>
        <taxon>Eukaryota</taxon>
        <taxon>Discoba</taxon>
        <taxon>Euglenozoa</taxon>
        <taxon>Kinetoplastea</taxon>
        <taxon>Metakinetoplastina</taxon>
        <taxon>Trypanosomatida</taxon>
        <taxon>Trypanosomatidae</taxon>
        <taxon>Trypanosoma</taxon>
        <taxon>Schizotrypanum</taxon>
    </lineage>
</organism>
<dbReference type="GO" id="GO:0016887">
    <property type="term" value="F:ATP hydrolysis activity"/>
    <property type="evidence" value="ECO:0007669"/>
    <property type="project" value="InterPro"/>
</dbReference>
<keyword evidence="4" id="KW-0067">ATP-binding</keyword>
<dbReference type="Gene3D" id="3.40.50.300">
    <property type="entry name" value="P-loop containing nucleotide triphosphate hydrolases"/>
    <property type="match status" value="2"/>
</dbReference>
<dbReference type="Pfam" id="PF12698">
    <property type="entry name" value="ABC2_membrane_3"/>
    <property type="match status" value="2"/>
</dbReference>
<sequence>MEEWDVEDLSMHSELPKSTSFTSFSEETKPTWMKSGFSDEIEAPSFWTQLFAAVHREATERRRTWKEVLIEICVPLMCVACTSFLWCYFGDEYGPEESYVNYTYPLPNTGIIPHSSFFCYNDSIINPDGSHNFIPGLVPCSQAPFIADCSGEEDQIPVKGLCTDIKKKPVLAFAGYAMAFLNEIPKLDDIFLLHWAASKQRVSLEYGEAYRDAGIFLVNRLSSLTVTGSLFIGPAANVPPLLVKYFQSASIYFDLVYAGTFDNITELQENIARGGVFAAININAMTADKFDVEIRMDEKSIPPPGTIINIEYSGGVNGQAGEIYIVSGFLTLQTMLYDFYLKEVKRIPFNKSHFTPYVISMGSIAYSSPKLIHLSGMLVAFAIVLSLMYPVTLLARRRVVEKELRIREIMEIMGLRKCTMDLSWFLLAVATMLLISVLSVAIMRPYIRRTEYFVYFLIFLLHSLTMIPFAGFVSTFFNNARFASMMVPLVYFAASSLPLGIQMAGAVTKAVFCVIPQTSFFFSLIILFQHELAGGLGLSDARAALDKPNLALVLVITMGDFFLYLLLMIYLEAVMPREYGTPKHPLFFILEPCRRFWCHAHEWDEGGPDGRSPDGTYEEMDESVDYAVEIKGLRREYKRGRRTFVAVDNLYWNMPNYCVSVLLGPNGAGKSTTINMITGMTRPDAGDCRVFGRSVRKELSVVRQNISLCPQHNVLWSQLTCREHLEFFGRIKGLKGLQLKDAVMRMLHEVDLYDKMDCNAHTLSGGQKRKLSLAAAFVGGSRLVLLDEPTAGMDAVARRHIWGLLRRMSFMHAILLTTHFMDEADILGDHVAIMSRGVLKCSGSSLFLKSRLAAAYTLQISLTPDANHTAIKHLIASYIPETYSIFSGATELRCRIPAGNTTNLVPLLKCLESPSQYVGIRNYALSAMTLEDVFLHVVAEAEANSSLEDLPVDVIWNCALVSRSGESIGMQFRALLKKRILCAVRDWWALGFQIICPAACILLAVVLDSIHYNQPVSVELTPSVYPFDTMSDAVGCSAYFTASTYALPGSTHQVHITDRNMLNSMNLSWYHVDNYLRHPLAHLSSFSCADPNYAAILGTNPIMIFYNTSAPHEVATALSTLYSLILQSVVGAGAILRTSMSYLSSAKLVDVNNAFQTVFKGFVVVIPFTILPSNCVSWVVHERECGARHLQYLSGLRFFVYWGVNFLFDMTAYLLTFVLIIIIFLIFGQKSFVGPDAIGPTTLLLLTYGFTGTSMAYVLYLFFKSHVKAQSTVMVICFAVGFFPLVVVNIFNLIDGTQALSEGLRWPFRLMPTYAVGEGIINLITLDQHRSRNPTLNVWSMSTVGWACIFMACEFPVFMLITLVVDNPRFRLKMRKLSYHPEKTRVRYFDKDSDVEDEQIHVHRQLDRRENWQDDVTLFHLRKMYSNGKLAVKDITFGLVRGEVFAFLGTNGAGKTTALSILCQESVPTSGRAYICGHDVVEDGEKARACIGYCPQFDACLDLLTVEEHLRLYASIRGILRQHHTQVVEALMRLCGVEEYRETRAHQLSGGNRRKLSLALALIGGPQVVLLDEPTAGMDPIARRGVWKSIQKIAEKCSVLLTTHHLDEVEALADCVAIMVDGDLRCIGNKTHLKNKFGTGVEMSLRIRDKSCRQKVERLVETFFPDAVLNEYNNQRFVYSLPKRIPLYAVFEVLQRNEYQVGITDYGVSQTSIEQVFMRISEAARAGL</sequence>
<evidence type="ECO:0000256" key="7">
    <source>
        <dbReference type="SAM" id="Phobius"/>
    </source>
</evidence>
<dbReference type="Pfam" id="PF23321">
    <property type="entry name" value="R1_ABCA1"/>
    <property type="match status" value="1"/>
</dbReference>
<keyword evidence="3" id="KW-0547">Nucleotide-binding</keyword>
<dbReference type="EMBL" id="PRFC01000158">
    <property type="protein sequence ID" value="PWV04233.1"/>
    <property type="molecule type" value="Genomic_DNA"/>
</dbReference>
<dbReference type="VEuPathDB" id="TriTrypDB:TCDM_03067"/>
<evidence type="ECO:0000259" key="8">
    <source>
        <dbReference type="PROSITE" id="PS50893"/>
    </source>
</evidence>
<dbReference type="VEuPathDB" id="TriTrypDB:TCSYLVIO_007093"/>
<feature type="domain" description="ABC transporter" evidence="8">
    <location>
        <begin position="1416"/>
        <end position="1646"/>
    </location>
</feature>
<evidence type="ECO:0000313" key="9">
    <source>
        <dbReference type="EMBL" id="PWV04233.1"/>
    </source>
</evidence>
<dbReference type="InterPro" id="IPR013525">
    <property type="entry name" value="ABC2_TM"/>
</dbReference>
<feature type="transmembrane region" description="Helical" evidence="7">
    <location>
        <begin position="371"/>
        <end position="391"/>
    </location>
</feature>
<feature type="transmembrane region" description="Helical" evidence="7">
    <location>
        <begin position="1157"/>
        <end position="1180"/>
    </location>
</feature>
<feature type="transmembrane region" description="Helical" evidence="7">
    <location>
        <begin position="1239"/>
        <end position="1263"/>
    </location>
</feature>
<dbReference type="VEuPathDB" id="TriTrypDB:TcG_05296"/>
<dbReference type="VEuPathDB" id="TriTrypDB:BCY84_00694"/>
<name>A0A2V2W944_TRYCR</name>
<dbReference type="VEuPathDB" id="TriTrypDB:TcCLB.510045.20"/>
<feature type="transmembrane region" description="Helical" evidence="7">
    <location>
        <begin position="482"/>
        <end position="501"/>
    </location>
</feature>
<dbReference type="VEuPathDB" id="TriTrypDB:ECC02_004774"/>
<feature type="transmembrane region" description="Helical" evidence="7">
    <location>
        <begin position="1200"/>
        <end position="1227"/>
    </location>
</feature>
<evidence type="ECO:0000256" key="1">
    <source>
        <dbReference type="ARBA" id="ARBA00004141"/>
    </source>
</evidence>
<dbReference type="FunFam" id="3.40.50.300:FF:001253">
    <property type="entry name" value="ATP-binding cassette protein subfamily A, member 10"/>
    <property type="match status" value="1"/>
</dbReference>
<dbReference type="SMART" id="SM00382">
    <property type="entry name" value="AAA"/>
    <property type="match status" value="2"/>
</dbReference>
<dbReference type="Proteomes" id="UP000246078">
    <property type="component" value="Unassembled WGS sequence"/>
</dbReference>
<dbReference type="PROSITE" id="PS00211">
    <property type="entry name" value="ABC_TRANSPORTER_1"/>
    <property type="match status" value="2"/>
</dbReference>
<keyword evidence="6 7" id="KW-0472">Membrane</keyword>
<dbReference type="SUPFAM" id="SSF52540">
    <property type="entry name" value="P-loop containing nucleoside triphosphate hydrolases"/>
    <property type="match status" value="2"/>
</dbReference>
<dbReference type="GO" id="GO:0140359">
    <property type="term" value="F:ABC-type transporter activity"/>
    <property type="evidence" value="ECO:0007669"/>
    <property type="project" value="InterPro"/>
</dbReference>
<gene>
    <name evidence="9" type="ORF">C3747_158g76</name>
</gene>
<feature type="domain" description="ABC transporter" evidence="8">
    <location>
        <begin position="628"/>
        <end position="861"/>
    </location>
</feature>
<dbReference type="VEuPathDB" id="TriTrypDB:C4B63_26g309"/>
<evidence type="ECO:0000256" key="4">
    <source>
        <dbReference type="ARBA" id="ARBA00022840"/>
    </source>
</evidence>
<feature type="transmembrane region" description="Helical" evidence="7">
    <location>
        <begin position="1114"/>
        <end position="1136"/>
    </location>
</feature>
<evidence type="ECO:0000256" key="3">
    <source>
        <dbReference type="ARBA" id="ARBA00022741"/>
    </source>
</evidence>
<dbReference type="InterPro" id="IPR003439">
    <property type="entry name" value="ABC_transporter-like_ATP-bd"/>
</dbReference>
<dbReference type="VEuPathDB" id="TriTrypDB:C4B63_26g310"/>
<evidence type="ECO:0000313" key="10">
    <source>
        <dbReference type="Proteomes" id="UP000246078"/>
    </source>
</evidence>
<dbReference type="VEuPathDB" id="TriTrypDB:TcCLB.504881.50"/>
<dbReference type="VEuPathDB" id="TriTrypDB:C4B63_26g311"/>
<dbReference type="PANTHER" id="PTHR19229:SF262">
    <property type="entry name" value="TRANSPORTER, PUTATIVE-RELATED"/>
    <property type="match status" value="1"/>
</dbReference>
<feature type="transmembrane region" description="Helical" evidence="7">
    <location>
        <begin position="1269"/>
        <end position="1294"/>
    </location>
</feature>